<sequence>MLRLLVMAIFFALLTYWLHRRLVRAPGLTGRAAWAADAALVTLALLAVAASSVGTTLDPSWARPIGFLGWTWLAVVLYLGLGILLIGLFALGARLVRWMRRRSVTGSDEPADPSKRRVLRVATATLVVAAVGAVAYGTVEAARPRVVDVRVPLRRLPAGFEGTRVALVTDLHVGPARGVDFVRRVVDLVNAQQPDLVVLGGDLVDGTVALAGRDLEPLRDLRAPLGVFGVSGNHEYYADDAMSWLDHWETLGVRTLRNEHVVLTRGGDTIALAGVHDYTAPEPHTPDMAAAVAGIDPETVVLLAAHQPKHVLEARDHGVDLQLSGHTHGGQMWPLRPFVSLANPTVTGLDRFGDTLVYTSQGTGAWGPPVRVGTPPEITLLQLTSDA</sequence>
<dbReference type="CDD" id="cd07385">
    <property type="entry name" value="MPP_YkuE_C"/>
    <property type="match status" value="1"/>
</dbReference>
<gene>
    <name evidence="5" type="ORF">NCTC10994_00361</name>
</gene>
<keyword evidence="2 5" id="KW-0378">Hydrolase</keyword>
<dbReference type="GO" id="GO:0046872">
    <property type="term" value="F:metal ion binding"/>
    <property type="evidence" value="ECO:0007669"/>
    <property type="project" value="UniProtKB-KW"/>
</dbReference>
<dbReference type="PANTHER" id="PTHR31302">
    <property type="entry name" value="TRANSMEMBRANE PROTEIN WITH METALLOPHOSPHOESTERASE DOMAIN-RELATED"/>
    <property type="match status" value="1"/>
</dbReference>
<dbReference type="Gene3D" id="3.60.21.10">
    <property type="match status" value="1"/>
</dbReference>
<dbReference type="SUPFAM" id="SSF56300">
    <property type="entry name" value="Metallo-dependent phosphatases"/>
    <property type="match status" value="1"/>
</dbReference>
<keyword evidence="3" id="KW-0812">Transmembrane</keyword>
<dbReference type="EMBL" id="LS483468">
    <property type="protein sequence ID" value="SQI28611.1"/>
    <property type="molecule type" value="Genomic_DNA"/>
</dbReference>
<keyword evidence="3" id="KW-0472">Membrane</keyword>
<dbReference type="KEGG" id="rcr:NCTC10994_00361"/>
<dbReference type="InterPro" id="IPR029052">
    <property type="entry name" value="Metallo-depent_PP-like"/>
</dbReference>
<dbReference type="GO" id="GO:0009245">
    <property type="term" value="P:lipid A biosynthetic process"/>
    <property type="evidence" value="ECO:0007669"/>
    <property type="project" value="TreeGrafter"/>
</dbReference>
<dbReference type="AlphaFoldDB" id="A0A2X4TN40"/>
<protein>
    <submittedName>
        <fullName evidence="5">Calcineurin-like phosphoesterase</fullName>
        <ecNumber evidence="5">3.1.-.-</ecNumber>
    </submittedName>
</protein>
<evidence type="ECO:0000313" key="6">
    <source>
        <dbReference type="Proteomes" id="UP000249091"/>
    </source>
</evidence>
<evidence type="ECO:0000256" key="2">
    <source>
        <dbReference type="ARBA" id="ARBA00022801"/>
    </source>
</evidence>
<dbReference type="EC" id="3.1.-.-" evidence="5"/>
<name>A0A2X4TN40_9NOCA</name>
<evidence type="ECO:0000256" key="3">
    <source>
        <dbReference type="SAM" id="Phobius"/>
    </source>
</evidence>
<keyword evidence="1" id="KW-0479">Metal-binding</keyword>
<proteinExistence type="predicted"/>
<dbReference type="GO" id="GO:0008758">
    <property type="term" value="F:UDP-2,3-diacylglucosamine hydrolase activity"/>
    <property type="evidence" value="ECO:0007669"/>
    <property type="project" value="TreeGrafter"/>
</dbReference>
<feature type="transmembrane region" description="Helical" evidence="3">
    <location>
        <begin position="69"/>
        <end position="96"/>
    </location>
</feature>
<feature type="transmembrane region" description="Helical" evidence="3">
    <location>
        <begin position="6"/>
        <end position="23"/>
    </location>
</feature>
<feature type="domain" description="Calcineurin-like phosphoesterase" evidence="4">
    <location>
        <begin position="164"/>
        <end position="329"/>
    </location>
</feature>
<feature type="transmembrane region" description="Helical" evidence="3">
    <location>
        <begin position="117"/>
        <end position="139"/>
    </location>
</feature>
<dbReference type="Proteomes" id="UP000249091">
    <property type="component" value="Chromosome 1"/>
</dbReference>
<dbReference type="STRING" id="1219011.GCA_001895045_00081"/>
<accession>A0A2X4TN40</accession>
<dbReference type="RefSeq" id="WP_072698123.1">
    <property type="nucleotide sequence ID" value="NZ_JAFBBL010000001.1"/>
</dbReference>
<dbReference type="PANTHER" id="PTHR31302:SF31">
    <property type="entry name" value="PHOSPHODIESTERASE YAEI"/>
    <property type="match status" value="1"/>
</dbReference>
<organism evidence="5 6">
    <name type="scientific">Rhodococcus coprophilus</name>
    <dbReference type="NCBI Taxonomy" id="38310"/>
    <lineage>
        <taxon>Bacteria</taxon>
        <taxon>Bacillati</taxon>
        <taxon>Actinomycetota</taxon>
        <taxon>Actinomycetes</taxon>
        <taxon>Mycobacteriales</taxon>
        <taxon>Nocardiaceae</taxon>
        <taxon>Rhodococcus</taxon>
    </lineage>
</organism>
<dbReference type="Pfam" id="PF00149">
    <property type="entry name" value="Metallophos"/>
    <property type="match status" value="1"/>
</dbReference>
<feature type="transmembrane region" description="Helical" evidence="3">
    <location>
        <begin position="35"/>
        <end position="57"/>
    </location>
</feature>
<evidence type="ECO:0000259" key="4">
    <source>
        <dbReference type="Pfam" id="PF00149"/>
    </source>
</evidence>
<dbReference type="InterPro" id="IPR004843">
    <property type="entry name" value="Calcineurin-like_PHP"/>
</dbReference>
<keyword evidence="6" id="KW-1185">Reference proteome</keyword>
<dbReference type="GO" id="GO:0016020">
    <property type="term" value="C:membrane"/>
    <property type="evidence" value="ECO:0007669"/>
    <property type="project" value="GOC"/>
</dbReference>
<evidence type="ECO:0000313" key="5">
    <source>
        <dbReference type="EMBL" id="SQI28611.1"/>
    </source>
</evidence>
<keyword evidence="3" id="KW-1133">Transmembrane helix</keyword>
<reference evidence="5 6" key="1">
    <citation type="submission" date="2018-06" db="EMBL/GenBank/DDBJ databases">
        <authorList>
            <consortium name="Pathogen Informatics"/>
            <person name="Doyle S."/>
        </authorList>
    </citation>
    <scope>NUCLEOTIDE SEQUENCE [LARGE SCALE GENOMIC DNA]</scope>
    <source>
        <strain evidence="5 6">NCTC10994</strain>
    </source>
</reference>
<dbReference type="InterPro" id="IPR051158">
    <property type="entry name" value="Metallophosphoesterase_sf"/>
</dbReference>
<evidence type="ECO:0000256" key="1">
    <source>
        <dbReference type="ARBA" id="ARBA00022723"/>
    </source>
</evidence>